<dbReference type="AlphaFoldDB" id="C8ZDI7"/>
<dbReference type="EMBL" id="FN393080">
    <property type="protein sequence ID" value="CAY81453.1"/>
    <property type="molecule type" value="Genomic_DNA"/>
</dbReference>
<proteinExistence type="predicted"/>
<name>C8ZDI7_YEAS8</name>
<sequence length="76" mass="9718">MSYFAFFYGYYNQITFRLQYHHQYVTLPYSTLNFALSLVEKNYMLFFYLYMHIFIEKHNQYFFYWYNPSNQTYKSK</sequence>
<organism evidence="1">
    <name type="scientific">Saccharomyces cerevisiae (strain Lalvin EC1118 / Prise de mousse)</name>
    <name type="common">Baker's yeast</name>
    <dbReference type="NCBI Taxonomy" id="643680"/>
    <lineage>
        <taxon>Eukaryota</taxon>
        <taxon>Fungi</taxon>
        <taxon>Dikarya</taxon>
        <taxon>Ascomycota</taxon>
        <taxon>Saccharomycotina</taxon>
        <taxon>Saccharomycetes</taxon>
        <taxon>Saccharomycetales</taxon>
        <taxon>Saccharomycetaceae</taxon>
        <taxon>Saccharomyces</taxon>
    </lineage>
</organism>
<dbReference type="HOGENOM" id="CLU_2655840_0_0_1"/>
<gene>
    <name evidence="1" type="ORF">EC1118_1L7_0683g</name>
</gene>
<evidence type="ECO:0000313" key="1">
    <source>
        <dbReference type="EMBL" id="CAY81453.1"/>
    </source>
</evidence>
<accession>C8ZDI7</accession>
<protein>
    <submittedName>
        <fullName evidence="1">EC1118_1L7_0683p</fullName>
    </submittedName>
</protein>
<reference evidence="1" key="1">
    <citation type="journal article" date="2009" name="Proc. Natl. Acad. Sci. U.S.A.">
        <title>Eukaryote-to-eukaryote gene transfer events revealed by the genome sequence of the wine yeast Saccharomyces cerevisiae EC1118.</title>
        <authorList>
            <person name="Novo M."/>
            <person name="Bigey F."/>
            <person name="Beyne E."/>
            <person name="Galeote V."/>
            <person name="Gavory F."/>
            <person name="Mallet S."/>
            <person name="Cambot B."/>
            <person name="Legras J.L."/>
            <person name="Wincker P."/>
            <person name="Casaregola S."/>
            <person name="Dequin S."/>
        </authorList>
    </citation>
    <scope>NUCLEOTIDE SEQUENCE [LARGE SCALE GENOMIC DNA]</scope>
    <source>
        <strain evidence="1">Lalvin EC1118</strain>
        <strain>Lalvin EC1118 / Prise de mousse</strain>
    </source>
</reference>